<dbReference type="GO" id="GO:0005737">
    <property type="term" value="C:cytoplasm"/>
    <property type="evidence" value="ECO:0007669"/>
    <property type="project" value="TreeGrafter"/>
</dbReference>
<evidence type="ECO:0000256" key="1">
    <source>
        <dbReference type="ARBA" id="ARBA00022694"/>
    </source>
</evidence>
<dbReference type="PANTHER" id="PTHR11079">
    <property type="entry name" value="CYTOSINE DEAMINASE FAMILY MEMBER"/>
    <property type="match status" value="1"/>
</dbReference>
<feature type="region of interest" description="Disordered" evidence="3">
    <location>
        <begin position="95"/>
        <end position="115"/>
    </location>
</feature>
<dbReference type="GO" id="GO:0052717">
    <property type="term" value="F:tRNA-specific adenosine-34 deaminase activity"/>
    <property type="evidence" value="ECO:0007669"/>
    <property type="project" value="UniProtKB-EC"/>
</dbReference>
<protein>
    <recommendedName>
        <fullName evidence="4">CMP/dCMP-type deaminase domain-containing protein</fullName>
    </recommendedName>
</protein>
<gene>
    <name evidence="5" type="ORF">CUR178_02337</name>
</gene>
<dbReference type="Proteomes" id="UP000674179">
    <property type="component" value="Chromosome 32"/>
</dbReference>
<dbReference type="EMBL" id="JAFHKP010000032">
    <property type="protein sequence ID" value="KAG5471030.1"/>
    <property type="molecule type" value="Genomic_DNA"/>
</dbReference>
<dbReference type="InterPro" id="IPR016193">
    <property type="entry name" value="Cytidine_deaminase-like"/>
</dbReference>
<dbReference type="KEGG" id="lenr:94169607"/>
<evidence type="ECO:0000259" key="4">
    <source>
        <dbReference type="PROSITE" id="PS51747"/>
    </source>
</evidence>
<keyword evidence="6" id="KW-1185">Reference proteome</keyword>
<dbReference type="SUPFAM" id="SSF53927">
    <property type="entry name" value="Cytidine deaminase-like"/>
    <property type="match status" value="1"/>
</dbReference>
<comment type="similarity">
    <text evidence="2">Belongs to the cytidine and deoxycytidylate deaminase family. ADAT3 subfamily.</text>
</comment>
<dbReference type="RefSeq" id="XP_067690200.1">
    <property type="nucleotide sequence ID" value="XM_067834097.1"/>
</dbReference>
<organism evidence="5 6">
    <name type="scientific">Leishmania enriettii</name>
    <dbReference type="NCBI Taxonomy" id="5663"/>
    <lineage>
        <taxon>Eukaryota</taxon>
        <taxon>Discoba</taxon>
        <taxon>Euglenozoa</taxon>
        <taxon>Kinetoplastea</taxon>
        <taxon>Metakinetoplastina</taxon>
        <taxon>Trypanosomatida</taxon>
        <taxon>Trypanosomatidae</taxon>
        <taxon>Leishmaniinae</taxon>
        <taxon>Leishmania</taxon>
    </lineage>
</organism>
<dbReference type="GO" id="GO:0002100">
    <property type="term" value="P:tRNA wobble adenosine to inosine editing"/>
    <property type="evidence" value="ECO:0007669"/>
    <property type="project" value="InterPro"/>
</dbReference>
<dbReference type="OrthoDB" id="3180714at2759"/>
<dbReference type="AlphaFoldDB" id="A0A836GSH0"/>
<feature type="compositionally biased region" description="Low complexity" evidence="3">
    <location>
        <begin position="104"/>
        <end position="115"/>
    </location>
</feature>
<dbReference type="GO" id="GO:0005634">
    <property type="term" value="C:nucleus"/>
    <property type="evidence" value="ECO:0007669"/>
    <property type="project" value="TreeGrafter"/>
</dbReference>
<dbReference type="InterPro" id="IPR002125">
    <property type="entry name" value="CMP_dCMP_dom"/>
</dbReference>
<evidence type="ECO:0000313" key="5">
    <source>
        <dbReference type="EMBL" id="KAG5471030.1"/>
    </source>
</evidence>
<sequence length="554" mass="59354">MREIVAPEPPFTCAPALVLIVSQPKHAQALLRIANLHFPLDNTEGRHLKRLRPRRYPTPDLSSEALSASPAAQSSSLELLLILQPLERDVGAHTAPVSRDHAPSSHAISGASSRSSAFDNDHAALASQLPWPLTRAGESLSADQVLKLLCRDVLSASKIAQFRAFAEIASAVEAGNAAVGVTSHRAVGICDLNGYEEGHTLPPSASFAGDGATPVSTAALCESLAFRIVSVSTRAPRLDPAEWASANRLWPLAVPRPHAPTLPSAAWTAEVCATMVRHVFPLCRGLCRVCEARSEHVRAEEFPLQAGAGNSSEAASPPEMTGAPEAVVGEEGPRGLLDIVAVVIDPSTERVLATSSGCTSMRVDNPLAAAPYCGIFADASRDKDTALRKRQRTIAPQQPRLILEHPVMYALKQLAATQQQEEDRQQSLRLSGNLVNASAPLGRLALSPCSVATSKGTRHVDSSRAYLANGLDLYVTHEPCVMCAMALVHSRIQRVFFLFRNAVHGGLGGRYHVHSIASLNHHFSAFECTEAAELYTQLQHRRLGCEGEDARVVV</sequence>
<feature type="region of interest" description="Disordered" evidence="3">
    <location>
        <begin position="304"/>
        <end position="327"/>
    </location>
</feature>
<dbReference type="PANTHER" id="PTHR11079:SF156">
    <property type="entry name" value="INACTIVE TRNA-SPECIFIC ADENOSINE DEAMINASE-LIKE PROTEIN 3-RELATED"/>
    <property type="match status" value="1"/>
</dbReference>
<name>A0A836GSH0_LEIEN</name>
<proteinExistence type="inferred from homology"/>
<keyword evidence="1" id="KW-0819">tRNA processing</keyword>
<dbReference type="Gene3D" id="3.40.140.10">
    <property type="entry name" value="Cytidine Deaminase, domain 2"/>
    <property type="match status" value="1"/>
</dbReference>
<reference evidence="5 6" key="1">
    <citation type="submission" date="2021-02" db="EMBL/GenBank/DDBJ databases">
        <title>Leishmania (Mundinia) enrietti genome sequencing and assembly.</title>
        <authorList>
            <person name="Almutairi H."/>
            <person name="Gatherer D."/>
        </authorList>
    </citation>
    <scope>NUCLEOTIDE SEQUENCE [LARGE SCALE GENOMIC DNA]</scope>
    <source>
        <strain evidence="5">CUR178</strain>
    </source>
</reference>
<dbReference type="PROSITE" id="PS51747">
    <property type="entry name" value="CYT_DCMP_DEAMINASES_2"/>
    <property type="match status" value="1"/>
</dbReference>
<comment type="caution">
    <text evidence="5">The sequence shown here is derived from an EMBL/GenBank/DDBJ whole genome shotgun (WGS) entry which is preliminary data.</text>
</comment>
<feature type="domain" description="CMP/dCMP-type deaminase" evidence="4">
    <location>
        <begin position="377"/>
        <end position="526"/>
    </location>
</feature>
<evidence type="ECO:0000256" key="3">
    <source>
        <dbReference type="SAM" id="MobiDB-lite"/>
    </source>
</evidence>
<accession>A0A836GSH0</accession>
<dbReference type="Pfam" id="PF00383">
    <property type="entry name" value="dCMP_cyt_deam_1"/>
    <property type="match status" value="1"/>
</dbReference>
<evidence type="ECO:0000256" key="2">
    <source>
        <dbReference type="ARBA" id="ARBA00038160"/>
    </source>
</evidence>
<dbReference type="GeneID" id="94169607"/>
<evidence type="ECO:0000313" key="6">
    <source>
        <dbReference type="Proteomes" id="UP000674179"/>
    </source>
</evidence>
<dbReference type="GO" id="GO:0046872">
    <property type="term" value="F:metal ion binding"/>
    <property type="evidence" value="ECO:0007669"/>
    <property type="project" value="UniProtKB-KW"/>
</dbReference>